<dbReference type="Proteomes" id="UP000306544">
    <property type="component" value="Unassembled WGS sequence"/>
</dbReference>
<evidence type="ECO:0000313" key="4">
    <source>
        <dbReference type="Proteomes" id="UP000306544"/>
    </source>
</evidence>
<feature type="compositionally biased region" description="Basic and acidic residues" evidence="1">
    <location>
        <begin position="1"/>
        <end position="11"/>
    </location>
</feature>
<comment type="caution">
    <text evidence="3">The sequence shown here is derived from an EMBL/GenBank/DDBJ whole genome shotgun (WGS) entry which is preliminary data.</text>
</comment>
<dbReference type="SUPFAM" id="SSF56300">
    <property type="entry name" value="Metallo-dependent phosphatases"/>
    <property type="match status" value="1"/>
</dbReference>
<proteinExistence type="predicted"/>
<dbReference type="AlphaFoldDB" id="A0A5R9A9E4"/>
<gene>
    <name evidence="3" type="ORF">FEF27_08670</name>
</gene>
<accession>A0A5R9A9E4</accession>
<feature type="domain" description="Calcineurin-like phosphoesterase" evidence="2">
    <location>
        <begin position="42"/>
        <end position="264"/>
    </location>
</feature>
<evidence type="ECO:0000313" key="3">
    <source>
        <dbReference type="EMBL" id="TLP74416.1"/>
    </source>
</evidence>
<keyword evidence="4" id="KW-1185">Reference proteome</keyword>
<reference evidence="3 4" key="1">
    <citation type="submission" date="2019-05" db="EMBL/GenBank/DDBJ databases">
        <title>Nesterenkonia sp. GY239, isolated from the Southern Atlantic Ocean.</title>
        <authorList>
            <person name="Zhang G."/>
        </authorList>
    </citation>
    <scope>NUCLEOTIDE SEQUENCE [LARGE SCALE GENOMIC DNA]</scope>
    <source>
        <strain evidence="3 4">GY239</strain>
    </source>
</reference>
<protein>
    <recommendedName>
        <fullName evidence="2">Calcineurin-like phosphoesterase domain-containing protein</fullName>
    </recommendedName>
</protein>
<evidence type="ECO:0000259" key="2">
    <source>
        <dbReference type="Pfam" id="PF00149"/>
    </source>
</evidence>
<sequence>MTPGPRDRLQHTDSMSVGPSRLKFMSSPEPTQDTDTALRGATVAIAGDWHANTSSAIRCLRRLHSLGVREVFQLGDFGIWPGQKGTEYLDALQEVLDELGMRLVVTPGNHEDYHQISQLSAQNRDHHDIHADFEALGAVMWARERIALLPRGHRFTRSGWSFVSLGGAPSVDFEHRITGQSWWIEEMITGDDVATVVAGGTADVMFTHDAPEPWHGTDMVAKIIQTPLGRSAEVLAYATEGRRRLDEAFQAVKPRVLAHGHYHVKDSKLVQIEGCDHQTLVVATECDQMPDANLGLLHLPDEQDQAEGAEPRVEWVPLPPVTTGVDRSQLGVWPEKPVWVWETEDFLRVFDEGRSAHWNQLIAEAADEPQGAWLGRMVEALEQSANARAREFMVSRAGGLLPDPPEDRRDH</sequence>
<dbReference type="InterPro" id="IPR004843">
    <property type="entry name" value="Calcineurin-like_PHP"/>
</dbReference>
<dbReference type="Gene3D" id="3.60.21.10">
    <property type="match status" value="1"/>
</dbReference>
<evidence type="ECO:0000256" key="1">
    <source>
        <dbReference type="SAM" id="MobiDB-lite"/>
    </source>
</evidence>
<feature type="region of interest" description="Disordered" evidence="1">
    <location>
        <begin position="1"/>
        <end position="34"/>
    </location>
</feature>
<dbReference type="InterPro" id="IPR029052">
    <property type="entry name" value="Metallo-depent_PP-like"/>
</dbReference>
<dbReference type="EMBL" id="VAWA01000010">
    <property type="protein sequence ID" value="TLP74416.1"/>
    <property type="molecule type" value="Genomic_DNA"/>
</dbReference>
<dbReference type="GO" id="GO:0016787">
    <property type="term" value="F:hydrolase activity"/>
    <property type="evidence" value="ECO:0007669"/>
    <property type="project" value="InterPro"/>
</dbReference>
<name>A0A5R9A9E4_9MICC</name>
<dbReference type="OrthoDB" id="5380150at2"/>
<dbReference type="Pfam" id="PF00149">
    <property type="entry name" value="Metallophos"/>
    <property type="match status" value="1"/>
</dbReference>
<organism evidence="3 4">
    <name type="scientific">Nesterenkonia sphaerica</name>
    <dbReference type="NCBI Taxonomy" id="1804988"/>
    <lineage>
        <taxon>Bacteria</taxon>
        <taxon>Bacillati</taxon>
        <taxon>Actinomycetota</taxon>
        <taxon>Actinomycetes</taxon>
        <taxon>Micrococcales</taxon>
        <taxon>Micrococcaceae</taxon>
        <taxon>Nesterenkonia</taxon>
    </lineage>
</organism>